<organism evidence="7 8">
    <name type="scientific">Spodoptera littoralis</name>
    <name type="common">Egyptian cotton leafworm</name>
    <dbReference type="NCBI Taxonomy" id="7109"/>
    <lineage>
        <taxon>Eukaryota</taxon>
        <taxon>Metazoa</taxon>
        <taxon>Ecdysozoa</taxon>
        <taxon>Arthropoda</taxon>
        <taxon>Hexapoda</taxon>
        <taxon>Insecta</taxon>
        <taxon>Pterygota</taxon>
        <taxon>Neoptera</taxon>
        <taxon>Endopterygota</taxon>
        <taxon>Lepidoptera</taxon>
        <taxon>Glossata</taxon>
        <taxon>Ditrysia</taxon>
        <taxon>Noctuoidea</taxon>
        <taxon>Noctuidae</taxon>
        <taxon>Amphipyrinae</taxon>
        <taxon>Spodoptera</taxon>
    </lineage>
</organism>
<dbReference type="InterPro" id="IPR017972">
    <property type="entry name" value="Cyt_P450_CS"/>
</dbReference>
<keyword evidence="5 6" id="KW-0349">Heme</keyword>
<evidence type="ECO:0000256" key="6">
    <source>
        <dbReference type="RuleBase" id="RU000461"/>
    </source>
</evidence>
<dbReference type="InterPro" id="IPR002401">
    <property type="entry name" value="Cyt_P450_E_grp-I"/>
</dbReference>
<reference evidence="7" key="1">
    <citation type="submission" date="2022-02" db="EMBL/GenBank/DDBJ databases">
        <authorList>
            <person name="King R."/>
        </authorList>
    </citation>
    <scope>NUCLEOTIDE SEQUENCE</scope>
</reference>
<keyword evidence="2 5" id="KW-0479">Metal-binding</keyword>
<comment type="cofactor">
    <cofactor evidence="5">
        <name>heme</name>
        <dbReference type="ChEBI" id="CHEBI:30413"/>
    </cofactor>
</comment>
<gene>
    <name evidence="7" type="ORF">SPLIT_LOCUS11516</name>
</gene>
<protein>
    <recommendedName>
        <fullName evidence="9">Cytochrome P450</fullName>
    </recommendedName>
</protein>
<evidence type="ECO:0000313" key="8">
    <source>
        <dbReference type="Proteomes" id="UP001153321"/>
    </source>
</evidence>
<dbReference type="InterPro" id="IPR050182">
    <property type="entry name" value="Cytochrome_P450_fam2"/>
</dbReference>
<dbReference type="Gene3D" id="1.10.630.10">
    <property type="entry name" value="Cytochrome P450"/>
    <property type="match status" value="5"/>
</dbReference>
<dbReference type="InterPro" id="IPR001128">
    <property type="entry name" value="Cyt_P450"/>
</dbReference>
<evidence type="ECO:0000256" key="5">
    <source>
        <dbReference type="PIRSR" id="PIRSR602401-1"/>
    </source>
</evidence>
<evidence type="ECO:0008006" key="9">
    <source>
        <dbReference type="Google" id="ProtNLM"/>
    </source>
</evidence>
<dbReference type="AlphaFoldDB" id="A0A9P0N991"/>
<evidence type="ECO:0000256" key="1">
    <source>
        <dbReference type="ARBA" id="ARBA00010617"/>
    </source>
</evidence>
<keyword evidence="4 6" id="KW-0503">Monooxygenase</keyword>
<feature type="binding site" description="axial binding residue" evidence="5">
    <location>
        <position position="291"/>
    </location>
    <ligand>
        <name>heme</name>
        <dbReference type="ChEBI" id="CHEBI:30413"/>
    </ligand>
    <ligandPart>
        <name>Fe</name>
        <dbReference type="ChEBI" id="CHEBI:18248"/>
    </ligandPart>
</feature>
<evidence type="ECO:0000256" key="4">
    <source>
        <dbReference type="ARBA" id="ARBA00023033"/>
    </source>
</evidence>
<comment type="similarity">
    <text evidence="1 6">Belongs to the cytochrome P450 family.</text>
</comment>
<dbReference type="PROSITE" id="PS00086">
    <property type="entry name" value="CYTOCHROME_P450"/>
    <property type="match status" value="2"/>
</dbReference>
<dbReference type="GO" id="GO:0005737">
    <property type="term" value="C:cytoplasm"/>
    <property type="evidence" value="ECO:0007669"/>
    <property type="project" value="TreeGrafter"/>
</dbReference>
<keyword evidence="3 5" id="KW-0408">Iron</keyword>
<dbReference type="GO" id="GO:0006082">
    <property type="term" value="P:organic acid metabolic process"/>
    <property type="evidence" value="ECO:0007669"/>
    <property type="project" value="TreeGrafter"/>
</dbReference>
<accession>A0A9P0N991</accession>
<dbReference type="SUPFAM" id="SSF48264">
    <property type="entry name" value="Cytochrome P450"/>
    <property type="match status" value="5"/>
</dbReference>
<dbReference type="InterPro" id="IPR036396">
    <property type="entry name" value="Cyt_P450_sf"/>
</dbReference>
<evidence type="ECO:0000256" key="2">
    <source>
        <dbReference type="ARBA" id="ARBA00022723"/>
    </source>
</evidence>
<dbReference type="GO" id="GO:0020037">
    <property type="term" value="F:heme binding"/>
    <property type="evidence" value="ECO:0007669"/>
    <property type="project" value="InterPro"/>
</dbReference>
<dbReference type="PRINTS" id="PR00463">
    <property type="entry name" value="EP450I"/>
</dbReference>
<dbReference type="EMBL" id="LR824538">
    <property type="protein sequence ID" value="CAH1646164.1"/>
    <property type="molecule type" value="Genomic_DNA"/>
</dbReference>
<dbReference type="PANTHER" id="PTHR24300:SF403">
    <property type="entry name" value="CYTOCHROME P450 306A1"/>
    <property type="match status" value="1"/>
</dbReference>
<sequence>MDLFEMENLHHGLVRAIRRTTAHVYRKPSGKNGTILIYLKFNPAQFGPERFIRDEKSVITDIFMQFGVGQRMCIRNLLARMELFLFISNLMIFKLNLQTFTTTDMSMPFGIGQRMCIGNLLARMELFLLFPNLMSHLQPIYNIIYIHIILYIFMEPEQFRAERFIRDEKSVITDIFMQFGIEQRMCVRNLLARMGLFYYSQIKREHFKPDGFIRGGKFTITDLFVQFGVRQRMCIGNLLARMELFLFISNLIMEPEKFGAERFIRDEKSVITDIFITTDMSMPFGIGQRMCIGNLLARMELFLLFPNLITGYERALYIYIILYIFMEPEQFRAERFIRDEKSVITDIFMQFGIEQRMCVRNLLARMGLFLLFSNLMNN</sequence>
<dbReference type="Pfam" id="PF00067">
    <property type="entry name" value="p450"/>
    <property type="match status" value="4"/>
</dbReference>
<dbReference type="PANTHER" id="PTHR24300">
    <property type="entry name" value="CYTOCHROME P450 508A4-RELATED"/>
    <property type="match status" value="1"/>
</dbReference>
<name>A0A9P0N991_SPOLI</name>
<dbReference type="GO" id="GO:0006805">
    <property type="term" value="P:xenobiotic metabolic process"/>
    <property type="evidence" value="ECO:0007669"/>
    <property type="project" value="TreeGrafter"/>
</dbReference>
<proteinExistence type="inferred from homology"/>
<dbReference type="Proteomes" id="UP001153321">
    <property type="component" value="Chromosome 7"/>
</dbReference>
<keyword evidence="8" id="KW-1185">Reference proteome</keyword>
<dbReference type="GO" id="GO:0016712">
    <property type="term" value="F:oxidoreductase activity, acting on paired donors, with incorporation or reduction of molecular oxygen, reduced flavin or flavoprotein as one donor, and incorporation of one atom of oxygen"/>
    <property type="evidence" value="ECO:0007669"/>
    <property type="project" value="TreeGrafter"/>
</dbReference>
<keyword evidence="6" id="KW-0560">Oxidoreductase</keyword>
<dbReference type="GO" id="GO:0008395">
    <property type="term" value="F:steroid hydroxylase activity"/>
    <property type="evidence" value="ECO:0007669"/>
    <property type="project" value="TreeGrafter"/>
</dbReference>
<evidence type="ECO:0000256" key="3">
    <source>
        <dbReference type="ARBA" id="ARBA00023004"/>
    </source>
</evidence>
<dbReference type="GO" id="GO:0005506">
    <property type="term" value="F:iron ion binding"/>
    <property type="evidence" value="ECO:0007669"/>
    <property type="project" value="InterPro"/>
</dbReference>
<evidence type="ECO:0000313" key="7">
    <source>
        <dbReference type="EMBL" id="CAH1646164.1"/>
    </source>
</evidence>